<keyword evidence="3" id="KW-0808">Transferase</keyword>
<comment type="catalytic activity">
    <reaction evidence="9">
        <text>N-terminal L-prolyl-L-prolyl-L-lysyl-[protein] + 2 S-adenosyl-L-methionine = N-terminal N,N-dimethyl-L-prolyl-L-prolyl-L-lysyl-[protein] + 2 S-adenosyl-L-homocysteine + 2 H(+)</text>
        <dbReference type="Rhea" id="RHEA:54736"/>
        <dbReference type="Rhea" id="RHEA-COMP:13787"/>
        <dbReference type="Rhea" id="RHEA-COMP:13974"/>
        <dbReference type="ChEBI" id="CHEBI:15378"/>
        <dbReference type="ChEBI" id="CHEBI:57856"/>
        <dbReference type="ChEBI" id="CHEBI:59789"/>
        <dbReference type="ChEBI" id="CHEBI:138059"/>
        <dbReference type="ChEBI" id="CHEBI:138318"/>
        <dbReference type="EC" id="2.1.1.244"/>
    </reaction>
</comment>
<dbReference type="AlphaFoldDB" id="A0AAD9ZIS9"/>
<comment type="similarity">
    <text evidence="1">Belongs to the methyltransferase superfamily. NTM1 family.</text>
</comment>
<dbReference type="Proteomes" id="UP001276659">
    <property type="component" value="Unassembled WGS sequence"/>
</dbReference>
<reference evidence="13" key="1">
    <citation type="submission" date="2022-11" db="EMBL/GenBank/DDBJ databases">
        <title>Chromosomal genome sequence assembly and mating type (MAT) locus characterization of the leprose asexual lichenized fungus Lepraria neglecta (Nyl.) Erichsen.</title>
        <authorList>
            <person name="Allen J.L."/>
            <person name="Pfeffer B."/>
        </authorList>
    </citation>
    <scope>NUCLEOTIDE SEQUENCE</scope>
    <source>
        <strain evidence="13">Allen 5258</strain>
    </source>
</reference>
<evidence type="ECO:0000256" key="2">
    <source>
        <dbReference type="ARBA" id="ARBA00022603"/>
    </source>
</evidence>
<dbReference type="InterPro" id="IPR029063">
    <property type="entry name" value="SAM-dependent_MTases_sf"/>
</dbReference>
<dbReference type="GO" id="GO:0071885">
    <property type="term" value="F:N-terminal protein N-methyltransferase activity"/>
    <property type="evidence" value="ECO:0007669"/>
    <property type="project" value="UniProtKB-EC"/>
</dbReference>
<comment type="catalytic activity">
    <reaction evidence="10">
        <text>N-terminal L-alanyl-L-prolyl-L-lysyl-[protein] + 3 S-adenosyl-L-methionine = N-terminal N,N,N-trimethyl-L-alanyl-L-prolyl-L-lysyl-[protein] + 3 S-adenosyl-L-homocysteine + 3 H(+)</text>
        <dbReference type="Rhea" id="RHEA:54712"/>
        <dbReference type="Rhea" id="RHEA-COMP:13785"/>
        <dbReference type="Rhea" id="RHEA-COMP:13971"/>
        <dbReference type="ChEBI" id="CHEBI:15378"/>
        <dbReference type="ChEBI" id="CHEBI:57856"/>
        <dbReference type="ChEBI" id="CHEBI:59789"/>
        <dbReference type="ChEBI" id="CHEBI:138057"/>
        <dbReference type="ChEBI" id="CHEBI:138315"/>
        <dbReference type="EC" id="2.1.1.244"/>
    </reaction>
</comment>
<feature type="binding site" evidence="12">
    <location>
        <position position="70"/>
    </location>
    <ligand>
        <name>S-adenosyl-L-methionine</name>
        <dbReference type="ChEBI" id="CHEBI:59789"/>
    </ligand>
</feature>
<accession>A0AAD9ZIS9</accession>
<dbReference type="GO" id="GO:0005737">
    <property type="term" value="C:cytoplasm"/>
    <property type="evidence" value="ECO:0007669"/>
    <property type="project" value="TreeGrafter"/>
</dbReference>
<name>A0AAD9ZIS9_9LECA</name>
<evidence type="ECO:0000256" key="9">
    <source>
        <dbReference type="ARBA" id="ARBA00047885"/>
    </source>
</evidence>
<dbReference type="Pfam" id="PF05891">
    <property type="entry name" value="Methyltransf_PK"/>
    <property type="match status" value="1"/>
</dbReference>
<evidence type="ECO:0000256" key="8">
    <source>
        <dbReference type="ARBA" id="ARBA00047306"/>
    </source>
</evidence>
<dbReference type="CDD" id="cd02440">
    <property type="entry name" value="AdoMet_MTases"/>
    <property type="match status" value="1"/>
</dbReference>
<organism evidence="13 14">
    <name type="scientific">Lepraria neglecta</name>
    <dbReference type="NCBI Taxonomy" id="209136"/>
    <lineage>
        <taxon>Eukaryota</taxon>
        <taxon>Fungi</taxon>
        <taxon>Dikarya</taxon>
        <taxon>Ascomycota</taxon>
        <taxon>Pezizomycotina</taxon>
        <taxon>Lecanoromycetes</taxon>
        <taxon>OSLEUM clade</taxon>
        <taxon>Lecanoromycetidae</taxon>
        <taxon>Lecanorales</taxon>
        <taxon>Lecanorineae</taxon>
        <taxon>Stereocaulaceae</taxon>
        <taxon>Lepraria</taxon>
    </lineage>
</organism>
<gene>
    <name evidence="13" type="ORF">OEA41_000310</name>
</gene>
<dbReference type="PIRSF" id="PIRSF016958">
    <property type="entry name" value="DUF858_MeTrfase_lik"/>
    <property type="match status" value="1"/>
</dbReference>
<dbReference type="FunFam" id="3.40.50.150:FF:000025">
    <property type="entry name" value="N-terminal Xaa-Pro-Lys N-methyltransferase 1"/>
    <property type="match status" value="1"/>
</dbReference>
<evidence type="ECO:0000256" key="1">
    <source>
        <dbReference type="ARBA" id="ARBA00009059"/>
    </source>
</evidence>
<evidence type="ECO:0000256" key="11">
    <source>
        <dbReference type="ARBA" id="ARBA00082558"/>
    </source>
</evidence>
<keyword evidence="14" id="KW-1185">Reference proteome</keyword>
<dbReference type="EC" id="2.1.1.244" evidence="5"/>
<comment type="caution">
    <text evidence="13">The sequence shown here is derived from an EMBL/GenBank/DDBJ whole genome shotgun (WGS) entry which is preliminary data.</text>
</comment>
<comment type="catalytic activity">
    <reaction evidence="8">
        <text>N-terminal L-seryl-L-prolyl-L-lysyl-[protein] + 3 S-adenosyl-L-methionine = N-terminal N,N,N-trimethyl-L-seryl-L-prolyl-L-lysyl-[protein] + 3 S-adenosyl-L-homocysteine + 3 H(+)</text>
        <dbReference type="Rhea" id="RHEA:54724"/>
        <dbReference type="Rhea" id="RHEA-COMP:13789"/>
        <dbReference type="Rhea" id="RHEA-COMP:13973"/>
        <dbReference type="ChEBI" id="CHEBI:15378"/>
        <dbReference type="ChEBI" id="CHEBI:57856"/>
        <dbReference type="ChEBI" id="CHEBI:59789"/>
        <dbReference type="ChEBI" id="CHEBI:138061"/>
        <dbReference type="ChEBI" id="CHEBI:138317"/>
        <dbReference type="EC" id="2.1.1.244"/>
    </reaction>
</comment>
<evidence type="ECO:0000256" key="12">
    <source>
        <dbReference type="PIRSR" id="PIRSR016958-1"/>
    </source>
</evidence>
<dbReference type="SUPFAM" id="SSF53335">
    <property type="entry name" value="S-adenosyl-L-methionine-dependent methyltransferases"/>
    <property type="match status" value="1"/>
</dbReference>
<sequence>MATSPDTNISTSDSLKYWNSIPTTVDGMLGGYPRISRTDLKGSANFLAKLRREYPSPSSNGTLKRGVDCGAGIGRVTAGFLSTVCETIDVVEPIEKFANEVKGAEMAGSGQVGNVYVSGLEDWVPEQQYDLIWNQWCLGHLKDKELVEYLQRCKKAVTIDGWIVVKENMSTNRDWEDIFDETDSSVTRTNEKFHQLFKEADIRCMKTELQRGFPKGLYPVRLYALKP</sequence>
<keyword evidence="4 12" id="KW-0949">S-adenosyl-L-methionine</keyword>
<dbReference type="InterPro" id="IPR008576">
    <property type="entry name" value="MeTrfase_NTM1"/>
</dbReference>
<evidence type="ECO:0000256" key="4">
    <source>
        <dbReference type="ARBA" id="ARBA00022691"/>
    </source>
</evidence>
<protein>
    <recommendedName>
        <fullName evidence="6">Alpha N-terminal protein methyltransferase 1</fullName>
        <ecNumber evidence="5">2.1.1.244</ecNumber>
    </recommendedName>
    <alternativeName>
        <fullName evidence="11">Translation associated element 1</fullName>
    </alternativeName>
    <alternativeName>
        <fullName evidence="7">X-Pro-Lys N-terminal protein methyltransferase 1</fullName>
    </alternativeName>
</protein>
<feature type="binding site" evidence="12">
    <location>
        <position position="75"/>
    </location>
    <ligand>
        <name>S-adenosyl-L-methionine</name>
        <dbReference type="ChEBI" id="CHEBI:59789"/>
    </ligand>
</feature>
<evidence type="ECO:0000256" key="10">
    <source>
        <dbReference type="ARBA" id="ARBA00048167"/>
    </source>
</evidence>
<proteinExistence type="inferred from homology"/>
<evidence type="ECO:0000256" key="7">
    <source>
        <dbReference type="ARBA" id="ARBA00043129"/>
    </source>
</evidence>
<evidence type="ECO:0000313" key="14">
    <source>
        <dbReference type="Proteomes" id="UP001276659"/>
    </source>
</evidence>
<dbReference type="PANTHER" id="PTHR12753:SF0">
    <property type="entry name" value="ALPHA N-TERMINAL PROTEIN METHYLTRANSFERASE 1"/>
    <property type="match status" value="1"/>
</dbReference>
<keyword evidence="2" id="KW-0489">Methyltransferase</keyword>
<dbReference type="PANTHER" id="PTHR12753">
    <property type="entry name" value="AD-003 - RELATED"/>
    <property type="match status" value="1"/>
</dbReference>
<evidence type="ECO:0000313" key="13">
    <source>
        <dbReference type="EMBL" id="KAK3178177.1"/>
    </source>
</evidence>
<evidence type="ECO:0000256" key="6">
    <source>
        <dbReference type="ARBA" id="ARBA00039449"/>
    </source>
</evidence>
<evidence type="ECO:0000256" key="3">
    <source>
        <dbReference type="ARBA" id="ARBA00022679"/>
    </source>
</evidence>
<dbReference type="GO" id="GO:0032259">
    <property type="term" value="P:methylation"/>
    <property type="evidence" value="ECO:0007669"/>
    <property type="project" value="UniProtKB-KW"/>
</dbReference>
<feature type="binding site" evidence="12">
    <location>
        <position position="135"/>
    </location>
    <ligand>
        <name>S-adenosyl-L-methionine</name>
        <dbReference type="ChEBI" id="CHEBI:59789"/>
    </ligand>
</feature>
<dbReference type="Gene3D" id="3.40.50.150">
    <property type="entry name" value="Vaccinia Virus protein VP39"/>
    <property type="match status" value="1"/>
</dbReference>
<dbReference type="EMBL" id="JASNWA010000003">
    <property type="protein sequence ID" value="KAK3178177.1"/>
    <property type="molecule type" value="Genomic_DNA"/>
</dbReference>
<evidence type="ECO:0000256" key="5">
    <source>
        <dbReference type="ARBA" id="ARBA00039112"/>
    </source>
</evidence>